<reference evidence="5" key="1">
    <citation type="submission" date="2021-02" db="EMBL/GenBank/DDBJ databases">
        <authorList>
            <person name="Nowell W R."/>
        </authorList>
    </citation>
    <scope>NUCLEOTIDE SEQUENCE</scope>
</reference>
<evidence type="ECO:0000313" key="6">
    <source>
        <dbReference type="EMBL" id="CAF0946266.1"/>
    </source>
</evidence>
<dbReference type="AlphaFoldDB" id="A0A813W9U7"/>
<evidence type="ECO:0000259" key="3">
    <source>
        <dbReference type="Pfam" id="PF00061"/>
    </source>
</evidence>
<sequence length="139" mass="15884">MTNSSIEALKGTWDYVDSENLDEFMKELGVGWAMRMAAKGAKPRLIISENNGKWNIKSESTFKTVSYDFTPGIEFNEVTPDGREVTTIINFEGNKWENVTIDKSGKKSLVTRYVDDKGQQIIEMECGSVKARRWYKRAE</sequence>
<feature type="domain" description="Lipocalin/cytosolic fatty-acid binding" evidence="3">
    <location>
        <begin position="11"/>
        <end position="132"/>
    </location>
</feature>
<dbReference type="InterPro" id="IPR000566">
    <property type="entry name" value="Lipocln_cytosolic_FA-bd_dom"/>
</dbReference>
<evidence type="ECO:0000256" key="2">
    <source>
        <dbReference type="ARBA" id="ARBA00023121"/>
    </source>
</evidence>
<dbReference type="InterPro" id="IPR012674">
    <property type="entry name" value="Calycin"/>
</dbReference>
<dbReference type="PANTHER" id="PTHR11955">
    <property type="entry name" value="FATTY ACID BINDING PROTEIN"/>
    <property type="match status" value="1"/>
</dbReference>
<evidence type="ECO:0000313" key="4">
    <source>
        <dbReference type="EMBL" id="CAF0850692.1"/>
    </source>
</evidence>
<evidence type="ECO:0000313" key="5">
    <source>
        <dbReference type="EMBL" id="CAF0854443.1"/>
    </source>
</evidence>
<dbReference type="Gene3D" id="2.40.128.20">
    <property type="match status" value="1"/>
</dbReference>
<protein>
    <recommendedName>
        <fullName evidence="3">Lipocalin/cytosolic fatty-acid binding domain-containing protein</fullName>
    </recommendedName>
</protein>
<keyword evidence="7" id="KW-1185">Reference proteome</keyword>
<keyword evidence="2" id="KW-0446">Lipid-binding</keyword>
<dbReference type="InterPro" id="IPR000463">
    <property type="entry name" value="Fatty_acid-bd"/>
</dbReference>
<dbReference type="EMBL" id="CAJNOM010000029">
    <property type="protein sequence ID" value="CAF0850692.1"/>
    <property type="molecule type" value="Genomic_DNA"/>
</dbReference>
<evidence type="ECO:0000256" key="1">
    <source>
        <dbReference type="ARBA" id="ARBA00008390"/>
    </source>
</evidence>
<dbReference type="SUPFAM" id="SSF50814">
    <property type="entry name" value="Lipocalins"/>
    <property type="match status" value="1"/>
</dbReference>
<comment type="caution">
    <text evidence="5">The sequence shown here is derived from an EMBL/GenBank/DDBJ whole genome shotgun (WGS) entry which is preliminary data.</text>
</comment>
<proteinExistence type="inferred from homology"/>
<dbReference type="EMBL" id="CAJNOI010000051">
    <property type="protein sequence ID" value="CAF0946266.1"/>
    <property type="molecule type" value="Genomic_DNA"/>
</dbReference>
<evidence type="ECO:0000313" key="7">
    <source>
        <dbReference type="Proteomes" id="UP000663832"/>
    </source>
</evidence>
<dbReference type="Pfam" id="PF00061">
    <property type="entry name" value="Lipocalin"/>
    <property type="match status" value="1"/>
</dbReference>
<gene>
    <name evidence="6" type="ORF">BJG266_LOCUS12947</name>
    <name evidence="4" type="ORF">QVE165_LOCUS6819</name>
    <name evidence="5" type="ORF">QVE165_LOCUS7016</name>
</gene>
<dbReference type="CDD" id="cd00742">
    <property type="entry name" value="FABP"/>
    <property type="match status" value="1"/>
</dbReference>
<dbReference type="GO" id="GO:0008289">
    <property type="term" value="F:lipid binding"/>
    <property type="evidence" value="ECO:0007669"/>
    <property type="project" value="UniProtKB-KW"/>
</dbReference>
<dbReference type="OrthoDB" id="412780at2759"/>
<name>A0A813W9U7_9BILA</name>
<accession>A0A813W9U7</accession>
<dbReference type="Proteomes" id="UP000663832">
    <property type="component" value="Unassembled WGS sequence"/>
</dbReference>
<comment type="similarity">
    <text evidence="1">Belongs to the calycin superfamily. Fatty-acid binding protein (FABP) family.</text>
</comment>
<dbReference type="EMBL" id="CAJNOM010000030">
    <property type="protein sequence ID" value="CAF0854443.1"/>
    <property type="molecule type" value="Genomic_DNA"/>
</dbReference>
<dbReference type="Proteomes" id="UP000663877">
    <property type="component" value="Unassembled WGS sequence"/>
</dbReference>
<organism evidence="5 7">
    <name type="scientific">Adineta steineri</name>
    <dbReference type="NCBI Taxonomy" id="433720"/>
    <lineage>
        <taxon>Eukaryota</taxon>
        <taxon>Metazoa</taxon>
        <taxon>Spiralia</taxon>
        <taxon>Gnathifera</taxon>
        <taxon>Rotifera</taxon>
        <taxon>Eurotatoria</taxon>
        <taxon>Bdelloidea</taxon>
        <taxon>Adinetida</taxon>
        <taxon>Adinetidae</taxon>
        <taxon>Adineta</taxon>
    </lineage>
</organism>
<dbReference type="InterPro" id="IPR031259">
    <property type="entry name" value="ILBP"/>
</dbReference>
<dbReference type="PRINTS" id="PR00178">
    <property type="entry name" value="FATTYACIDBP"/>
</dbReference>